<name>A0A645I0X5_9ZZZZ</name>
<comment type="caution">
    <text evidence="2">The sequence shown here is derived from an EMBL/GenBank/DDBJ whole genome shotgun (WGS) entry which is preliminary data.</text>
</comment>
<sequence>MIYFTAAATVENPVLTNVATGEFIKLNRTLVAGETVVVNTNYGAEGVTSYIGDEIADVINDLDLDSSFLQAPIGATALHYTAASNVSSMTVTIRYFQKYLGV</sequence>
<dbReference type="InterPro" id="IPR054738">
    <property type="entry name" value="Siphovirus-type_tail_C"/>
</dbReference>
<proteinExistence type="predicted"/>
<evidence type="ECO:0000313" key="2">
    <source>
        <dbReference type="EMBL" id="MPN44941.1"/>
    </source>
</evidence>
<reference evidence="2" key="1">
    <citation type="submission" date="2019-08" db="EMBL/GenBank/DDBJ databases">
        <authorList>
            <person name="Kucharzyk K."/>
            <person name="Murdoch R.W."/>
            <person name="Higgins S."/>
            <person name="Loffler F."/>
        </authorList>
    </citation>
    <scope>NUCLEOTIDE SEQUENCE</scope>
</reference>
<feature type="domain" description="Siphovirus-type tail component C-terminal" evidence="1">
    <location>
        <begin position="3"/>
        <end position="99"/>
    </location>
</feature>
<dbReference type="AlphaFoldDB" id="A0A645I0X5"/>
<evidence type="ECO:0000259" key="1">
    <source>
        <dbReference type="Pfam" id="PF22768"/>
    </source>
</evidence>
<dbReference type="Pfam" id="PF22768">
    <property type="entry name" value="SPP1_Dit"/>
    <property type="match status" value="1"/>
</dbReference>
<accession>A0A645I0X5</accession>
<gene>
    <name evidence="2" type="ORF">SDC9_192508</name>
</gene>
<protein>
    <recommendedName>
        <fullName evidence="1">Siphovirus-type tail component C-terminal domain-containing protein</fullName>
    </recommendedName>
</protein>
<dbReference type="EMBL" id="VSSQ01104470">
    <property type="protein sequence ID" value="MPN44941.1"/>
    <property type="molecule type" value="Genomic_DNA"/>
</dbReference>
<organism evidence="2">
    <name type="scientific">bioreactor metagenome</name>
    <dbReference type="NCBI Taxonomy" id="1076179"/>
    <lineage>
        <taxon>unclassified sequences</taxon>
        <taxon>metagenomes</taxon>
        <taxon>ecological metagenomes</taxon>
    </lineage>
</organism>